<dbReference type="InterPro" id="IPR015797">
    <property type="entry name" value="NUDIX_hydrolase-like_dom_sf"/>
</dbReference>
<dbReference type="CDD" id="cd02883">
    <property type="entry name" value="NUDIX_Hydrolase"/>
    <property type="match status" value="1"/>
</dbReference>
<evidence type="ECO:0000259" key="2">
    <source>
        <dbReference type="PROSITE" id="PS51462"/>
    </source>
</evidence>
<dbReference type="AlphaFoldDB" id="A0A812R1L7"/>
<dbReference type="Gene3D" id="3.90.79.10">
    <property type="entry name" value="Nucleoside Triphosphate Pyrophosphohydrolase"/>
    <property type="match status" value="1"/>
</dbReference>
<evidence type="ECO:0000313" key="3">
    <source>
        <dbReference type="EMBL" id="CAE7413382.1"/>
    </source>
</evidence>
<accession>A0A812R1L7</accession>
<sequence length="272" mass="29753">MGKAKKSKNVGSCGMYLFLDDCKGNLSLLVHRRSKQVSESNQVAAPGGIVERSRCGPDGSDIYVGARATALAELREETGFEVEEPDVFDLKTAPECAWWGEGTHFNFGYVCYQRPTIPGPERDSLHELIRGGMERIGIPAGDGYHAWVEINELLERDDLMQACRVPCKHFKELAPTLAEQWHALPPKPSTSLSRGSPEGSLHGRPWVTQALARPCKYAAPSAPRLRPSPERKGAKPKSAVQAPSAHEDEELPARPMKRPRGSVARQLAGLGP</sequence>
<dbReference type="SUPFAM" id="SSF55811">
    <property type="entry name" value="Nudix"/>
    <property type="match status" value="1"/>
</dbReference>
<dbReference type="PROSITE" id="PS51462">
    <property type="entry name" value="NUDIX"/>
    <property type="match status" value="1"/>
</dbReference>
<reference evidence="3" key="1">
    <citation type="submission" date="2021-02" db="EMBL/GenBank/DDBJ databases">
        <authorList>
            <person name="Dougan E. K."/>
            <person name="Rhodes N."/>
            <person name="Thang M."/>
            <person name="Chan C."/>
        </authorList>
    </citation>
    <scope>NUCLEOTIDE SEQUENCE</scope>
</reference>
<keyword evidence="4" id="KW-1185">Reference proteome</keyword>
<organism evidence="3 4">
    <name type="scientific">Symbiodinium natans</name>
    <dbReference type="NCBI Taxonomy" id="878477"/>
    <lineage>
        <taxon>Eukaryota</taxon>
        <taxon>Sar</taxon>
        <taxon>Alveolata</taxon>
        <taxon>Dinophyceae</taxon>
        <taxon>Suessiales</taxon>
        <taxon>Symbiodiniaceae</taxon>
        <taxon>Symbiodinium</taxon>
    </lineage>
</organism>
<dbReference type="OrthoDB" id="446803at2759"/>
<dbReference type="EMBL" id="CAJNDS010002290">
    <property type="protein sequence ID" value="CAE7413382.1"/>
    <property type="molecule type" value="Genomic_DNA"/>
</dbReference>
<feature type="domain" description="Nudix hydrolase" evidence="2">
    <location>
        <begin position="8"/>
        <end position="180"/>
    </location>
</feature>
<feature type="region of interest" description="Disordered" evidence="1">
    <location>
        <begin position="217"/>
        <end position="272"/>
    </location>
</feature>
<feature type="region of interest" description="Disordered" evidence="1">
    <location>
        <begin position="184"/>
        <end position="203"/>
    </location>
</feature>
<dbReference type="Proteomes" id="UP000604046">
    <property type="component" value="Unassembled WGS sequence"/>
</dbReference>
<evidence type="ECO:0000313" key="4">
    <source>
        <dbReference type="Proteomes" id="UP000604046"/>
    </source>
</evidence>
<protein>
    <submittedName>
        <fullName evidence="3">REV1 protein</fullName>
    </submittedName>
</protein>
<name>A0A812R1L7_9DINO</name>
<gene>
    <name evidence="3" type="primary">REV1</name>
    <name evidence="3" type="ORF">SNAT2548_LOCUS22484</name>
</gene>
<dbReference type="InterPro" id="IPR000086">
    <property type="entry name" value="NUDIX_hydrolase_dom"/>
</dbReference>
<proteinExistence type="predicted"/>
<evidence type="ECO:0000256" key="1">
    <source>
        <dbReference type="SAM" id="MobiDB-lite"/>
    </source>
</evidence>
<comment type="caution">
    <text evidence="3">The sequence shown here is derived from an EMBL/GenBank/DDBJ whole genome shotgun (WGS) entry which is preliminary data.</text>
</comment>